<protein>
    <recommendedName>
        <fullName evidence="8">Guanine nucleotide-binding protein subunit beta-like protein</fullName>
    </recommendedName>
</protein>
<dbReference type="Pfam" id="PF00400">
    <property type="entry name" value="WD40"/>
    <property type="match status" value="1"/>
</dbReference>
<keyword evidence="1" id="KW-0963">Cytoplasm</keyword>
<evidence type="ECO:0000256" key="4">
    <source>
        <dbReference type="PROSITE-ProRule" id="PRU00221"/>
    </source>
</evidence>
<dbReference type="KEGG" id="lenr:94173462"/>
<dbReference type="RefSeq" id="XP_067693373.1">
    <property type="nucleotide sequence ID" value="XM_067837952.1"/>
</dbReference>
<dbReference type="SUPFAM" id="SSF50978">
    <property type="entry name" value="WD40 repeat-like"/>
    <property type="match status" value="1"/>
</dbReference>
<evidence type="ECO:0000256" key="5">
    <source>
        <dbReference type="SAM" id="MobiDB-lite"/>
    </source>
</evidence>
<dbReference type="GeneID" id="94173462"/>
<feature type="region of interest" description="Disordered" evidence="5">
    <location>
        <begin position="1"/>
        <end position="24"/>
    </location>
</feature>
<evidence type="ECO:0000313" key="6">
    <source>
        <dbReference type="EMBL" id="KAG5480226.1"/>
    </source>
</evidence>
<evidence type="ECO:0000256" key="2">
    <source>
        <dbReference type="ARBA" id="ARBA00022574"/>
    </source>
</evidence>
<keyword evidence="2 4" id="KW-0853">WD repeat</keyword>
<dbReference type="InterPro" id="IPR036322">
    <property type="entry name" value="WD40_repeat_dom_sf"/>
</dbReference>
<dbReference type="SMART" id="SM00320">
    <property type="entry name" value="WD40"/>
    <property type="match status" value="5"/>
</dbReference>
<feature type="compositionally biased region" description="Basic residues" evidence="5">
    <location>
        <begin position="434"/>
        <end position="452"/>
    </location>
</feature>
<organism evidence="6 7">
    <name type="scientific">Leishmania enriettii</name>
    <dbReference type="NCBI Taxonomy" id="5663"/>
    <lineage>
        <taxon>Eukaryota</taxon>
        <taxon>Discoba</taxon>
        <taxon>Euglenozoa</taxon>
        <taxon>Kinetoplastea</taxon>
        <taxon>Metakinetoplastina</taxon>
        <taxon>Trypanosomatida</taxon>
        <taxon>Trypanosomatidae</taxon>
        <taxon>Leishmaniinae</taxon>
        <taxon>Leishmania</taxon>
    </lineage>
</organism>
<gene>
    <name evidence="6" type="ORF">CUR178_06282</name>
</gene>
<evidence type="ECO:0008006" key="8">
    <source>
        <dbReference type="Google" id="ProtNLM"/>
    </source>
</evidence>
<dbReference type="Proteomes" id="UP000674179">
    <property type="component" value="Chromosome 21"/>
</dbReference>
<evidence type="ECO:0000256" key="1">
    <source>
        <dbReference type="ARBA" id="ARBA00022490"/>
    </source>
</evidence>
<dbReference type="PROSITE" id="PS50294">
    <property type="entry name" value="WD_REPEATS_REGION"/>
    <property type="match status" value="1"/>
</dbReference>
<dbReference type="InterPro" id="IPR001680">
    <property type="entry name" value="WD40_rpt"/>
</dbReference>
<dbReference type="OrthoDB" id="674604at2759"/>
<comment type="caution">
    <text evidence="6">The sequence shown here is derived from an EMBL/GenBank/DDBJ whole genome shotgun (WGS) entry which is preliminary data.</text>
</comment>
<accession>A0A836GRY0</accession>
<feature type="region of interest" description="Disordered" evidence="5">
    <location>
        <begin position="583"/>
        <end position="624"/>
    </location>
</feature>
<dbReference type="AlphaFoldDB" id="A0A836GRY0"/>
<sequence length="624" mass="67999">MAKPSYSHRRRQSIPKAHKHTKHTRVLVRTHNYLSQLSGKPDHSLAWSSAPKRSPGPSMPRTLSTLKKRSLVHRGNINGRRKVPVNARAMPLRDAPTSFDSVSVCGRFEGQSRCSAMAPNDLAWTGETDGSIVIRLAPSGVEVGRIEPIGGSAVLVMVNVGGYIWAGYADGAIRIFDHATHKLLHESTQHTAAVYAMCAADGFVYTGGADWKVYQWMSADLHYSRIYYGHRNAVRSLTAYMDQVSGRGYVVSGSDDGTIKVWEAATAKTYGTTMRDGGCVATLKKQGRCFMSVLVLEDTAELWAGSEDSAIHVCDLNTMTFTNIITAHCAAVVALQKVEETVWSGSKDGAIAITNRFSKAIVYRASQSPARSSAAAGMQRFALSILPVTRSVVCNVWATAAGGSWQCWNFTLSDGVKPRGNKANVFMHGKKLLRSRTQRSSRAGPRRCRNRRSGVFDTSDHSRSRSVNVPPENRDVELRESVARLRHTVAVLLADPEAVHFGNGSDTNVSGDLVHRNEARNADDEDDSIPLDAVVESIRNDHRADTQKEVQRLQTALAVEMRKSAELRAELEKMGTIPEAITARGAKKASRRTASPEMAEAQAEANAMEGRSGMSGSPTAEKLA</sequence>
<dbReference type="PANTHER" id="PTHR19849">
    <property type="entry name" value="PHOSPHOLIPASE A-2-ACTIVATING PROTEIN"/>
    <property type="match status" value="1"/>
</dbReference>
<keyword evidence="7" id="KW-1185">Reference proteome</keyword>
<evidence type="ECO:0000313" key="7">
    <source>
        <dbReference type="Proteomes" id="UP000674179"/>
    </source>
</evidence>
<dbReference type="PROSITE" id="PS50082">
    <property type="entry name" value="WD_REPEATS_2"/>
    <property type="match status" value="1"/>
</dbReference>
<dbReference type="GO" id="GO:0005737">
    <property type="term" value="C:cytoplasm"/>
    <property type="evidence" value="ECO:0007669"/>
    <property type="project" value="TreeGrafter"/>
</dbReference>
<dbReference type="GO" id="GO:0005634">
    <property type="term" value="C:nucleus"/>
    <property type="evidence" value="ECO:0007669"/>
    <property type="project" value="TreeGrafter"/>
</dbReference>
<dbReference type="GO" id="GO:0010992">
    <property type="term" value="P:ubiquitin recycling"/>
    <property type="evidence" value="ECO:0007669"/>
    <property type="project" value="TreeGrafter"/>
</dbReference>
<feature type="compositionally biased region" description="Low complexity" evidence="5">
    <location>
        <begin position="597"/>
        <end position="609"/>
    </location>
</feature>
<keyword evidence="3" id="KW-0677">Repeat</keyword>
<evidence type="ECO:0000256" key="3">
    <source>
        <dbReference type="ARBA" id="ARBA00022737"/>
    </source>
</evidence>
<dbReference type="Gene3D" id="2.130.10.10">
    <property type="entry name" value="YVTN repeat-like/Quinoprotein amine dehydrogenase"/>
    <property type="match status" value="1"/>
</dbReference>
<name>A0A836GRY0_LEIEN</name>
<dbReference type="EMBL" id="JAFHKP010000021">
    <property type="protein sequence ID" value="KAG5480226.1"/>
    <property type="molecule type" value="Genomic_DNA"/>
</dbReference>
<dbReference type="GO" id="GO:0043161">
    <property type="term" value="P:proteasome-mediated ubiquitin-dependent protein catabolic process"/>
    <property type="evidence" value="ECO:0007669"/>
    <property type="project" value="TreeGrafter"/>
</dbReference>
<feature type="region of interest" description="Disordered" evidence="5">
    <location>
        <begin position="37"/>
        <end position="63"/>
    </location>
</feature>
<dbReference type="GO" id="GO:0043130">
    <property type="term" value="F:ubiquitin binding"/>
    <property type="evidence" value="ECO:0007669"/>
    <property type="project" value="TreeGrafter"/>
</dbReference>
<dbReference type="InterPro" id="IPR015943">
    <property type="entry name" value="WD40/YVTN_repeat-like_dom_sf"/>
</dbReference>
<proteinExistence type="predicted"/>
<feature type="region of interest" description="Disordered" evidence="5">
    <location>
        <begin position="434"/>
        <end position="474"/>
    </location>
</feature>
<reference evidence="6 7" key="1">
    <citation type="submission" date="2021-02" db="EMBL/GenBank/DDBJ databases">
        <title>Leishmania (Mundinia) enrietti genome sequencing and assembly.</title>
        <authorList>
            <person name="Almutairi H."/>
            <person name="Gatherer D."/>
        </authorList>
    </citation>
    <scope>NUCLEOTIDE SEQUENCE [LARGE SCALE GENOMIC DNA]</scope>
    <source>
        <strain evidence="6">CUR178</strain>
    </source>
</reference>
<dbReference type="PANTHER" id="PTHR19849:SF0">
    <property type="entry name" value="PHOSPHOLIPASE A-2-ACTIVATING PROTEIN"/>
    <property type="match status" value="1"/>
</dbReference>
<feature type="repeat" description="WD" evidence="4">
    <location>
        <begin position="227"/>
        <end position="272"/>
    </location>
</feature>